<dbReference type="PANTHER" id="PTHR43615:SF1">
    <property type="entry name" value="PPDK_N DOMAIN-CONTAINING PROTEIN"/>
    <property type="match status" value="1"/>
</dbReference>
<dbReference type="InterPro" id="IPR002192">
    <property type="entry name" value="PPDK_AMP/ATP-bd"/>
</dbReference>
<dbReference type="InterPro" id="IPR013815">
    <property type="entry name" value="ATP_grasp_subdomain_1"/>
</dbReference>
<evidence type="ECO:0000259" key="1">
    <source>
        <dbReference type="Pfam" id="PF00391"/>
    </source>
</evidence>
<evidence type="ECO:0000313" key="3">
    <source>
        <dbReference type="EMBL" id="RWX44657.1"/>
    </source>
</evidence>
<dbReference type="EC" id="2.7.9.2" evidence="3"/>
<dbReference type="InterPro" id="IPR008279">
    <property type="entry name" value="PEP-util_enz_mobile_dom"/>
</dbReference>
<dbReference type="EMBL" id="MTKO01000091">
    <property type="protein sequence ID" value="RWX44657.1"/>
    <property type="molecule type" value="Genomic_DNA"/>
</dbReference>
<organism evidence="3 4">
    <name type="scientific">Candidatus Electrothrix aarhusensis</name>
    <dbReference type="NCBI Taxonomy" id="1859131"/>
    <lineage>
        <taxon>Bacteria</taxon>
        <taxon>Pseudomonadati</taxon>
        <taxon>Thermodesulfobacteriota</taxon>
        <taxon>Desulfobulbia</taxon>
        <taxon>Desulfobulbales</taxon>
        <taxon>Desulfobulbaceae</taxon>
        <taxon>Candidatus Electrothrix</taxon>
    </lineage>
</organism>
<dbReference type="SUPFAM" id="SSF56059">
    <property type="entry name" value="Glutathione synthetase ATP-binding domain-like"/>
    <property type="match status" value="1"/>
</dbReference>
<keyword evidence="3" id="KW-0808">Transferase</keyword>
<comment type="caution">
    <text evidence="3">The sequence shown here is derived from an EMBL/GenBank/DDBJ whole genome shotgun (WGS) entry which is preliminary data.</text>
</comment>
<evidence type="ECO:0000259" key="2">
    <source>
        <dbReference type="Pfam" id="PF01326"/>
    </source>
</evidence>
<dbReference type="Pfam" id="PF01326">
    <property type="entry name" value="PPDK_N"/>
    <property type="match status" value="1"/>
</dbReference>
<dbReference type="Gene3D" id="3.30.1490.20">
    <property type="entry name" value="ATP-grasp fold, A domain"/>
    <property type="match status" value="1"/>
</dbReference>
<dbReference type="InterPro" id="IPR051549">
    <property type="entry name" value="PEP_Utilizing_Enz"/>
</dbReference>
<dbReference type="PANTHER" id="PTHR43615">
    <property type="entry name" value="PHOSPHOENOLPYRUVATE SYNTHASE-RELATED"/>
    <property type="match status" value="1"/>
</dbReference>
<dbReference type="Gene3D" id="3.50.30.10">
    <property type="entry name" value="Phosphohistidine domain"/>
    <property type="match status" value="1"/>
</dbReference>
<dbReference type="InterPro" id="IPR036637">
    <property type="entry name" value="Phosphohistidine_dom_sf"/>
</dbReference>
<gene>
    <name evidence="3" type="ORF">H206_01644</name>
</gene>
<evidence type="ECO:0000313" key="4">
    <source>
        <dbReference type="Proteomes" id="UP000287853"/>
    </source>
</evidence>
<sequence length="890" mass="100152">MTNRYISTLSAVRKDDINRVGEKGANLGELAGKGFPVPSGFVVSAEAYRIFFTSLRLQKILHSLNKAGAKELSKACGVIRNTITNASFPGELAESILAAHQQLVGSKINETVCAVRSSATTDDLSGASFAGQHATYYYVERANLLRMIQYCWASLWSKEAVNYRNACGIEHSTTMAVVIQEMVRSEISGITFTANPVTSADEIVIEASWGMGAAIVDGRVTPDRYILDHDTLQLLDQRIAEKSVMVPSKLQPETSSRLTEVPPGLQQQPTLSRELLDTVADWALKAEKHFGSPQNMEWAISHGRFYILQSRPISSVGRRSRSQEPDGQYILFKSAINNAAQPFTPLTANLISLATSPALRSINGHCYFNLKYIRLLSPFKLSDSQLVDLFSGLTPEDSWPRETLFLRRLPFSLLFWLYGYLLFGVFFARSRNMPENLLKQYQKNSQNIEKKPNNDIFKSLLRLSLLPKIFDPIGSIPLWINISSVRHLFSFVPLRILLEHWLPHLRPEALSLFCTGNSSLYPNLYPKAVESAIEQLVFKAGQFPSIRDQFLKRPPDEVVNALKKNPNARPFLQLFESFIKEYGYRAAKELELQSVRWEENSSHVIKLIRDRLLASTDKKQNKELSPEERIRLTNKIKQQLEQYPFERPFHLRWYLILFFYKITKRFLKFAESSRSYHLMAMSAVRKNLLCLEKEFLVQGVLRCKGDIFFLQLQEIAHIQQGVLGWSDIEERIHQRRHDLIKAARKTPARAIGIDLPDNAQNKSASSGAPQVVLPGQTASLGSYTGRARVVIDPKESPELLSGEILVAPYTDPSWTPLFLTAGGAVVEIGSYLSHAGTAAREYTLPCIVDVTDCTKHIQTGDLLWIDGEKGEVHILETKHPSAEGTAQDAD</sequence>
<dbReference type="AlphaFoldDB" id="A0A3S3QX49"/>
<proteinExistence type="predicted"/>
<accession>A0A3S3QX49</accession>
<dbReference type="Gene3D" id="3.30.470.20">
    <property type="entry name" value="ATP-grasp fold, B domain"/>
    <property type="match status" value="1"/>
</dbReference>
<dbReference type="Proteomes" id="UP000287853">
    <property type="component" value="Unassembled WGS sequence"/>
</dbReference>
<reference evidence="3 4" key="1">
    <citation type="submission" date="2017-01" db="EMBL/GenBank/DDBJ databases">
        <title>The cable genome- insights into the physiology and evolution of filamentous bacteria capable of sulfide oxidation via long distance electron transfer.</title>
        <authorList>
            <person name="Schreiber L."/>
            <person name="Bjerg J.T."/>
            <person name="Boggild A."/>
            <person name="Van De Vossenberg J."/>
            <person name="Meysman F."/>
            <person name="Nielsen L.P."/>
            <person name="Schramm A."/>
            <person name="Kjeldsen K.U."/>
        </authorList>
    </citation>
    <scope>NUCLEOTIDE SEQUENCE [LARGE SCALE GENOMIC DNA]</scope>
    <source>
        <strain evidence="3">MCF</strain>
    </source>
</reference>
<dbReference type="GO" id="GO:0005524">
    <property type="term" value="F:ATP binding"/>
    <property type="evidence" value="ECO:0007669"/>
    <property type="project" value="InterPro"/>
</dbReference>
<name>A0A3S3QX49_9BACT</name>
<dbReference type="GO" id="GO:0008986">
    <property type="term" value="F:pyruvate, water dikinase activity"/>
    <property type="evidence" value="ECO:0007669"/>
    <property type="project" value="UniProtKB-EC"/>
</dbReference>
<dbReference type="Pfam" id="PF00391">
    <property type="entry name" value="PEP-utilizers"/>
    <property type="match status" value="1"/>
</dbReference>
<feature type="domain" description="PEP-utilising enzyme mobile" evidence="1">
    <location>
        <begin position="801"/>
        <end position="870"/>
    </location>
</feature>
<protein>
    <submittedName>
        <fullName evidence="3">PEP-utilizing enzyme, mobile domain</fullName>
        <ecNumber evidence="3">2.7.9.2</ecNumber>
    </submittedName>
</protein>
<feature type="domain" description="Pyruvate phosphate dikinase AMP/ATP-binding" evidence="2">
    <location>
        <begin position="18"/>
        <end position="325"/>
    </location>
</feature>
<keyword evidence="4" id="KW-1185">Reference proteome</keyword>
<dbReference type="SUPFAM" id="SSF52009">
    <property type="entry name" value="Phosphohistidine domain"/>
    <property type="match status" value="1"/>
</dbReference>